<dbReference type="Proteomes" id="UP000789702">
    <property type="component" value="Unassembled WGS sequence"/>
</dbReference>
<accession>A0ACA9KN87</accession>
<protein>
    <submittedName>
        <fullName evidence="1">5402_t:CDS:1</fullName>
    </submittedName>
</protein>
<evidence type="ECO:0000313" key="2">
    <source>
        <dbReference type="Proteomes" id="UP000789702"/>
    </source>
</evidence>
<gene>
    <name evidence="1" type="ORF">DHETER_LOCUS2098</name>
</gene>
<evidence type="ECO:0000313" key="1">
    <source>
        <dbReference type="EMBL" id="CAG8480327.1"/>
    </source>
</evidence>
<name>A0ACA9KN87_9GLOM</name>
<proteinExistence type="predicted"/>
<keyword evidence="2" id="KW-1185">Reference proteome</keyword>
<dbReference type="EMBL" id="CAJVPU010001426">
    <property type="protein sequence ID" value="CAG8480327.1"/>
    <property type="molecule type" value="Genomic_DNA"/>
</dbReference>
<sequence length="692" mass="81647">MATPIKTPEKRMSRVSCVDESCRLIDEIKHIIINLKRSKKIFDPIIHSSSETVRALHYVKHEVELYFQQYEDAFNKYKISLENIREFAKEVVNIEKSHYIFYPYKHVKDKYEKLVKEHENCEKRLHPILIKAIMDKQERQQEDIMNIHKILKNIPDENKNEKMVQIEKIIQNIIKRSDLDINVPHIDSALLFDPPRAGEDLEKSEWNLDNWLRTKLIVKKIYKRGIEVACEPITDYRQNLSILSELKKFDECQYILKFYGLSNIDGDEMLVFEWIGLGSLKNIYEKKKIRWDLKVKIARDICRGLIFLNHIDIFHRDVRCENIMIANFYLAKHASEIEPDDEDNISNHTLNIINWSAPEMMQKNALYTQECEVFSFIMLLWELAFQRIPYEKMSKEKIIAHVTQGRRETPNQPFFTLDVLNIQRKYLRIITDGWDNKPEKRITMDEILWRFLNIEAELAKLKNDNLSSAKRLRSISYPEKSIYNYKRFPNRLKSKERLALNLEGVDEEDIPYFIKSPMEIDFNSKRWKLEKPNKIESSNVVPTRLSSVVEAPNDASYSSEKYKEVISKQKEDGSIELDDSVCNELNAPKEDIITTILNNITSKKLQLPEFSSSIETAINLSYLKSFVSQHEDEWRDNYNKALEYLSKQIGDAGAERELLECADKYVANKAMDKVIEENKWDPEKDGQLLKNL</sequence>
<comment type="caution">
    <text evidence="1">The sequence shown here is derived from an EMBL/GenBank/DDBJ whole genome shotgun (WGS) entry which is preliminary data.</text>
</comment>
<feature type="non-terminal residue" evidence="1">
    <location>
        <position position="692"/>
    </location>
</feature>
<organism evidence="1 2">
    <name type="scientific">Dentiscutata heterogama</name>
    <dbReference type="NCBI Taxonomy" id="1316150"/>
    <lineage>
        <taxon>Eukaryota</taxon>
        <taxon>Fungi</taxon>
        <taxon>Fungi incertae sedis</taxon>
        <taxon>Mucoromycota</taxon>
        <taxon>Glomeromycotina</taxon>
        <taxon>Glomeromycetes</taxon>
        <taxon>Diversisporales</taxon>
        <taxon>Gigasporaceae</taxon>
        <taxon>Dentiscutata</taxon>
    </lineage>
</organism>
<reference evidence="1" key="1">
    <citation type="submission" date="2021-06" db="EMBL/GenBank/DDBJ databases">
        <authorList>
            <person name="Kallberg Y."/>
            <person name="Tangrot J."/>
            <person name="Rosling A."/>
        </authorList>
    </citation>
    <scope>NUCLEOTIDE SEQUENCE</scope>
    <source>
        <strain evidence="1">IL203A</strain>
    </source>
</reference>